<accession>A0A4R9AIG0</accession>
<dbReference type="GO" id="GO:0016747">
    <property type="term" value="F:acyltransferase activity, transferring groups other than amino-acyl groups"/>
    <property type="evidence" value="ECO:0007669"/>
    <property type="project" value="InterPro"/>
</dbReference>
<dbReference type="InterPro" id="IPR000182">
    <property type="entry name" value="GNAT_dom"/>
</dbReference>
<comment type="caution">
    <text evidence="2">The sequence shown here is derived from an EMBL/GenBank/DDBJ whole genome shotgun (WGS) entry which is preliminary data.</text>
</comment>
<evidence type="ECO:0000313" key="2">
    <source>
        <dbReference type="EMBL" id="TFD62743.1"/>
    </source>
</evidence>
<dbReference type="Gene3D" id="3.40.630.30">
    <property type="match status" value="1"/>
</dbReference>
<reference evidence="2 3" key="1">
    <citation type="submission" date="2019-03" db="EMBL/GenBank/DDBJ databases">
        <title>Genomics of glacier-inhabiting Cryobacterium strains.</title>
        <authorList>
            <person name="Liu Q."/>
            <person name="Xin Y.-H."/>
        </authorList>
    </citation>
    <scope>NUCLEOTIDE SEQUENCE [LARGE SCALE GENOMIC DNA]</scope>
    <source>
        <strain evidence="2 3">Sr39</strain>
    </source>
</reference>
<dbReference type="OrthoDB" id="9799321at2"/>
<dbReference type="Pfam" id="PF13302">
    <property type="entry name" value="Acetyltransf_3"/>
    <property type="match status" value="1"/>
</dbReference>
<dbReference type="EMBL" id="SOHJ01000002">
    <property type="protein sequence ID" value="TFD62743.1"/>
    <property type="molecule type" value="Genomic_DNA"/>
</dbReference>
<feature type="domain" description="N-acetyltransferase" evidence="1">
    <location>
        <begin position="16"/>
        <end position="159"/>
    </location>
</feature>
<sequence length="182" mass="20092">MDVTLVPISSARDRDALIRFLTENDFPFHVGTRLTVQDAQERIAGGRFEGPDHAGFWIDAGTAGRVGYAVLDDLADNAPLFDLRLATQYRGQGLGVPVLRALTNYVFTHIPEASRFEGNTRSDNIAMRKSFRRAGFIQEACYRDGWPVSGAAPMASVAYAILRRDWESGTTTPLEWDDPAGL</sequence>
<evidence type="ECO:0000259" key="1">
    <source>
        <dbReference type="PROSITE" id="PS51186"/>
    </source>
</evidence>
<keyword evidence="2" id="KW-0808">Transferase</keyword>
<gene>
    <name evidence="2" type="ORF">E3T39_02060</name>
</gene>
<dbReference type="AlphaFoldDB" id="A0A4R9AIG0"/>
<evidence type="ECO:0000313" key="3">
    <source>
        <dbReference type="Proteomes" id="UP000298170"/>
    </source>
</evidence>
<proteinExistence type="predicted"/>
<name>A0A4R9AIG0_9MICO</name>
<organism evidence="2 3">
    <name type="scientific">Cryobacterium suzukii</name>
    <dbReference type="NCBI Taxonomy" id="1259198"/>
    <lineage>
        <taxon>Bacteria</taxon>
        <taxon>Bacillati</taxon>
        <taxon>Actinomycetota</taxon>
        <taxon>Actinomycetes</taxon>
        <taxon>Micrococcales</taxon>
        <taxon>Microbacteriaceae</taxon>
        <taxon>Cryobacterium</taxon>
    </lineage>
</organism>
<dbReference type="SUPFAM" id="SSF55729">
    <property type="entry name" value="Acyl-CoA N-acyltransferases (Nat)"/>
    <property type="match status" value="1"/>
</dbReference>
<protein>
    <submittedName>
        <fullName evidence="2">N-acetyltransferase</fullName>
    </submittedName>
</protein>
<dbReference type="Proteomes" id="UP000298170">
    <property type="component" value="Unassembled WGS sequence"/>
</dbReference>
<keyword evidence="3" id="KW-1185">Reference proteome</keyword>
<dbReference type="InterPro" id="IPR016181">
    <property type="entry name" value="Acyl_CoA_acyltransferase"/>
</dbReference>
<dbReference type="PROSITE" id="PS51186">
    <property type="entry name" value="GNAT"/>
    <property type="match status" value="1"/>
</dbReference>
<dbReference type="RefSeq" id="WP_134513090.1">
    <property type="nucleotide sequence ID" value="NZ_SOHJ01000002.1"/>
</dbReference>